<dbReference type="EMBL" id="CABVPL010000068">
    <property type="protein sequence ID" value="VWC22609.1"/>
    <property type="molecule type" value="Genomic_DNA"/>
</dbReference>
<evidence type="ECO:0000313" key="1">
    <source>
        <dbReference type="EMBL" id="VWC22609.1"/>
    </source>
</evidence>
<proteinExistence type="predicted"/>
<dbReference type="AlphaFoldDB" id="A0A6P2QI56"/>
<reference evidence="1 2" key="1">
    <citation type="submission" date="2019-09" db="EMBL/GenBank/DDBJ databases">
        <authorList>
            <person name="Depoorter E."/>
        </authorList>
    </citation>
    <scope>NUCLEOTIDE SEQUENCE [LARGE SCALE GENOMIC DNA]</scope>
    <source>
        <strain evidence="1">LMG 24064</strain>
    </source>
</reference>
<organism evidence="1 2">
    <name type="scientific">Burkholderia latens</name>
    <dbReference type="NCBI Taxonomy" id="488446"/>
    <lineage>
        <taxon>Bacteria</taxon>
        <taxon>Pseudomonadati</taxon>
        <taxon>Pseudomonadota</taxon>
        <taxon>Betaproteobacteria</taxon>
        <taxon>Burkholderiales</taxon>
        <taxon>Burkholderiaceae</taxon>
        <taxon>Burkholderia</taxon>
        <taxon>Burkholderia cepacia complex</taxon>
    </lineage>
</organism>
<name>A0A6P2QI56_9BURK</name>
<gene>
    <name evidence="1" type="ORF">BLA24064_05891</name>
</gene>
<dbReference type="Proteomes" id="UP000494222">
    <property type="component" value="Unassembled WGS sequence"/>
</dbReference>
<evidence type="ECO:0000313" key="2">
    <source>
        <dbReference type="Proteomes" id="UP000494222"/>
    </source>
</evidence>
<accession>A0A6P2QI56</accession>
<sequence length="46" mass="4715">MPPASFVKLPPAAKPPITWLSSVVAFTPTLIVPAFDALAPDVTPAA</sequence>
<protein>
    <submittedName>
        <fullName evidence="1">Uncharacterized protein</fullName>
    </submittedName>
</protein>